<protein>
    <submittedName>
        <fullName evidence="1">Uncharacterized protein</fullName>
    </submittedName>
</protein>
<accession>E9GRQ7</accession>
<sequence length="175" mass="18976">MAAAQSVTGVTPAERQVRDIPHSLPWEHPIEGPGLNKREEDLMLIADAVDQRPHNHRRISIGKNLMESCGTAKETPIIGPGWGGRRVQLMLMYTSVQREPGVQPNQQGGPHMQHQQGGPQIRIQQAGPPFPFQHNAVNAVNAVSVNSVVVNSISVNNELPKNGVVVNNGVVNKFG</sequence>
<evidence type="ECO:0000313" key="1">
    <source>
        <dbReference type="EMBL" id="EFX77813.1"/>
    </source>
</evidence>
<gene>
    <name evidence="1" type="ORF">DAPPUDRAFT_321033</name>
</gene>
<organism evidence="1 2">
    <name type="scientific">Daphnia pulex</name>
    <name type="common">Water flea</name>
    <dbReference type="NCBI Taxonomy" id="6669"/>
    <lineage>
        <taxon>Eukaryota</taxon>
        <taxon>Metazoa</taxon>
        <taxon>Ecdysozoa</taxon>
        <taxon>Arthropoda</taxon>
        <taxon>Crustacea</taxon>
        <taxon>Branchiopoda</taxon>
        <taxon>Diplostraca</taxon>
        <taxon>Cladocera</taxon>
        <taxon>Anomopoda</taxon>
        <taxon>Daphniidae</taxon>
        <taxon>Daphnia</taxon>
    </lineage>
</organism>
<dbReference type="Proteomes" id="UP000000305">
    <property type="component" value="Unassembled WGS sequence"/>
</dbReference>
<dbReference type="AlphaFoldDB" id="E9GRQ7"/>
<name>E9GRQ7_DAPPU</name>
<dbReference type="KEGG" id="dpx:DAPPUDRAFT_321033"/>
<keyword evidence="2" id="KW-1185">Reference proteome</keyword>
<proteinExistence type="predicted"/>
<evidence type="ECO:0000313" key="2">
    <source>
        <dbReference type="Proteomes" id="UP000000305"/>
    </source>
</evidence>
<dbReference type="InParanoid" id="E9GRQ7"/>
<dbReference type="EMBL" id="GL732560">
    <property type="protein sequence ID" value="EFX77813.1"/>
    <property type="molecule type" value="Genomic_DNA"/>
</dbReference>
<reference evidence="1 2" key="1">
    <citation type="journal article" date="2011" name="Science">
        <title>The ecoresponsive genome of Daphnia pulex.</title>
        <authorList>
            <person name="Colbourne J.K."/>
            <person name="Pfrender M.E."/>
            <person name="Gilbert D."/>
            <person name="Thomas W.K."/>
            <person name="Tucker A."/>
            <person name="Oakley T.H."/>
            <person name="Tokishita S."/>
            <person name="Aerts A."/>
            <person name="Arnold G.J."/>
            <person name="Basu M.K."/>
            <person name="Bauer D.J."/>
            <person name="Caceres C.E."/>
            <person name="Carmel L."/>
            <person name="Casola C."/>
            <person name="Choi J.H."/>
            <person name="Detter J.C."/>
            <person name="Dong Q."/>
            <person name="Dusheyko S."/>
            <person name="Eads B.D."/>
            <person name="Frohlich T."/>
            <person name="Geiler-Samerotte K.A."/>
            <person name="Gerlach D."/>
            <person name="Hatcher P."/>
            <person name="Jogdeo S."/>
            <person name="Krijgsveld J."/>
            <person name="Kriventseva E.V."/>
            <person name="Kultz D."/>
            <person name="Laforsch C."/>
            <person name="Lindquist E."/>
            <person name="Lopez J."/>
            <person name="Manak J.R."/>
            <person name="Muller J."/>
            <person name="Pangilinan J."/>
            <person name="Patwardhan R.P."/>
            <person name="Pitluck S."/>
            <person name="Pritham E.J."/>
            <person name="Rechtsteiner A."/>
            <person name="Rho M."/>
            <person name="Rogozin I.B."/>
            <person name="Sakarya O."/>
            <person name="Salamov A."/>
            <person name="Schaack S."/>
            <person name="Shapiro H."/>
            <person name="Shiga Y."/>
            <person name="Skalitzky C."/>
            <person name="Smith Z."/>
            <person name="Souvorov A."/>
            <person name="Sung W."/>
            <person name="Tang Z."/>
            <person name="Tsuchiya D."/>
            <person name="Tu H."/>
            <person name="Vos H."/>
            <person name="Wang M."/>
            <person name="Wolf Y.I."/>
            <person name="Yamagata H."/>
            <person name="Yamada T."/>
            <person name="Ye Y."/>
            <person name="Shaw J.R."/>
            <person name="Andrews J."/>
            <person name="Crease T.J."/>
            <person name="Tang H."/>
            <person name="Lucas S.M."/>
            <person name="Robertson H.M."/>
            <person name="Bork P."/>
            <person name="Koonin E.V."/>
            <person name="Zdobnov E.M."/>
            <person name="Grigoriev I.V."/>
            <person name="Lynch M."/>
            <person name="Boore J.L."/>
        </authorList>
    </citation>
    <scope>NUCLEOTIDE SEQUENCE [LARGE SCALE GENOMIC DNA]</scope>
</reference>
<dbReference type="HOGENOM" id="CLU_1534109_0_0_1"/>